<organism evidence="1 2">
    <name type="scientific">Aspergillus pseudoustus</name>
    <dbReference type="NCBI Taxonomy" id="1810923"/>
    <lineage>
        <taxon>Eukaryota</taxon>
        <taxon>Fungi</taxon>
        <taxon>Dikarya</taxon>
        <taxon>Ascomycota</taxon>
        <taxon>Pezizomycotina</taxon>
        <taxon>Eurotiomycetes</taxon>
        <taxon>Eurotiomycetidae</taxon>
        <taxon>Eurotiales</taxon>
        <taxon>Aspergillaceae</taxon>
        <taxon>Aspergillus</taxon>
        <taxon>Aspergillus subgen. Nidulantes</taxon>
    </lineage>
</organism>
<proteinExistence type="predicted"/>
<gene>
    <name evidence="1" type="ORF">BJY01DRAFT_207518</name>
</gene>
<dbReference type="InterPro" id="IPR040442">
    <property type="entry name" value="Pyrv_kinase-like_dom_sf"/>
</dbReference>
<name>A0ABR4KKY9_9EURO</name>
<dbReference type="Gene3D" id="3.20.20.60">
    <property type="entry name" value="Phosphoenolpyruvate-binding domains"/>
    <property type="match status" value="1"/>
</dbReference>
<evidence type="ECO:0000313" key="1">
    <source>
        <dbReference type="EMBL" id="KAL2852936.1"/>
    </source>
</evidence>
<keyword evidence="2" id="KW-1185">Reference proteome</keyword>
<accession>A0ABR4KKY9</accession>
<comment type="caution">
    <text evidence="1">The sequence shown here is derived from an EMBL/GenBank/DDBJ whole genome shotgun (WGS) entry which is preliminary data.</text>
</comment>
<dbReference type="Proteomes" id="UP001610446">
    <property type="component" value="Unassembled WGS sequence"/>
</dbReference>
<sequence>MSTNILAITFKSLHKPHHPLIPTNIYDARSAKTVAAIPSSAALATASHAIAEASGVNDDDLTLLINLRTTRIIASAIKPSGKPLTVDLQDGYGAHLEHAIGELLSLDNVVGINLEDFNRDTSDFFPPAEAADRVRRVLLLRGTAGFPISW</sequence>
<dbReference type="EMBL" id="JBFXLU010000022">
    <property type="protein sequence ID" value="KAL2852936.1"/>
    <property type="molecule type" value="Genomic_DNA"/>
</dbReference>
<evidence type="ECO:0000313" key="2">
    <source>
        <dbReference type="Proteomes" id="UP001610446"/>
    </source>
</evidence>
<dbReference type="SUPFAM" id="SSF51621">
    <property type="entry name" value="Phosphoenolpyruvate/pyruvate domain"/>
    <property type="match status" value="1"/>
</dbReference>
<dbReference type="InterPro" id="IPR015813">
    <property type="entry name" value="Pyrv/PenolPyrv_kinase-like_dom"/>
</dbReference>
<dbReference type="Pfam" id="PF13714">
    <property type="entry name" value="PEP_mutase"/>
    <property type="match status" value="1"/>
</dbReference>
<protein>
    <submittedName>
        <fullName evidence="1">Phosphoenolpyruvate phosphomutase-domain-containing protein</fullName>
    </submittedName>
</protein>
<reference evidence="1 2" key="1">
    <citation type="submission" date="2024-07" db="EMBL/GenBank/DDBJ databases">
        <title>Section-level genome sequencing and comparative genomics of Aspergillus sections Usti and Cavernicolus.</title>
        <authorList>
            <consortium name="Lawrence Berkeley National Laboratory"/>
            <person name="Nybo J.L."/>
            <person name="Vesth T.C."/>
            <person name="Theobald S."/>
            <person name="Frisvad J.C."/>
            <person name="Larsen T.O."/>
            <person name="Kjaerboelling I."/>
            <person name="Rothschild-Mancinelli K."/>
            <person name="Lyhne E.K."/>
            <person name="Kogle M.E."/>
            <person name="Barry K."/>
            <person name="Clum A."/>
            <person name="Na H."/>
            <person name="Ledsgaard L."/>
            <person name="Lin J."/>
            <person name="Lipzen A."/>
            <person name="Kuo A."/>
            <person name="Riley R."/>
            <person name="Mondo S."/>
            <person name="Labutti K."/>
            <person name="Haridas S."/>
            <person name="Pangalinan J."/>
            <person name="Salamov A.A."/>
            <person name="Simmons B.A."/>
            <person name="Magnuson J.K."/>
            <person name="Chen J."/>
            <person name="Drula E."/>
            <person name="Henrissat B."/>
            <person name="Wiebenga A."/>
            <person name="Lubbers R.J."/>
            <person name="Gomes A.C."/>
            <person name="Makela M.R."/>
            <person name="Stajich J."/>
            <person name="Grigoriev I.V."/>
            <person name="Mortensen U.H."/>
            <person name="De Vries R.P."/>
            <person name="Baker S.E."/>
            <person name="Andersen M.R."/>
        </authorList>
    </citation>
    <scope>NUCLEOTIDE SEQUENCE [LARGE SCALE GENOMIC DNA]</scope>
    <source>
        <strain evidence="1 2">CBS 123904</strain>
    </source>
</reference>